<keyword evidence="1" id="KW-0436">Ligase</keyword>
<accession>A0ABQ8MMT7</accession>
<dbReference type="PANTHER" id="PTHR35617:SF3">
    <property type="entry name" value="CORE-BINDING (CB) DOMAIN-CONTAINING PROTEIN"/>
    <property type="match status" value="1"/>
</dbReference>
<protein>
    <submittedName>
        <fullName evidence="1">Serine--tRNA ligase</fullName>
    </submittedName>
</protein>
<dbReference type="CDD" id="cd09275">
    <property type="entry name" value="RNase_HI_RT_DIRS1"/>
    <property type="match status" value="1"/>
</dbReference>
<dbReference type="GO" id="GO:0016874">
    <property type="term" value="F:ligase activity"/>
    <property type="evidence" value="ECO:0007669"/>
    <property type="project" value="UniProtKB-KW"/>
</dbReference>
<sequence length="611" mass="68139">MAGQDDSAQLCDSVCQASAQVQWRPFHLSLRRQRNCQRRWSETNPRSLSVESDPPQAPVQNAHMCSAAGLQSEAALTQLREQVIHIVNYLDGWLILAQSQELVCKHRDQSISFKVLQVQDSGPTETISEAPGHFASAAAVTPLRLLHMRPLQPLGQTLHFYGGSALRPSVQACCGYNRRFQDRLGCCVQQACSLGSWTGPRLQWIINCLELLTVILALRRLRPLIQGKHVLVRTDNTATAACINRQGGLRSRHMSQLARHLLLWSHGAPGVTGHLNRWTIDLFASHESTHCTLWYSLTEAPLGTDALAHSWPRGPRKYAFPPVSLIAQTLCKVREERHQVLMVAPYWPNQTWFTDLTLLVSVRPWRIPLRRDLLSQGQGTNWHPHPDLWDLHVWSLDGTRQSLETYHQRGTCASCGEDQQRWGLGAVQQGLEKHLSASTLKVYAAAVAVNHDLVDGRSLGKHGLIIRFLRGSRKINPPRPRFIPSCDLSVALLGLQKEPFEPLQSVELGALSMKTALLIVLTSLKRVGDLQALSVCYECLEFGPAYSHVVLRPRPGYVPKVPTTPFRDQVVNLQAFPSKAGKPSLVSVMSGSCLAHLHMEPVSSLVFDDNR</sequence>
<dbReference type="PANTHER" id="PTHR35617">
    <property type="entry name" value="PHAGE_INTEGRASE DOMAIN-CONTAINING PROTEIN"/>
    <property type="match status" value="1"/>
</dbReference>
<name>A0ABQ8MMT7_LABRO</name>
<keyword evidence="2" id="KW-1185">Reference proteome</keyword>
<comment type="caution">
    <text evidence="1">The sequence shown here is derived from an EMBL/GenBank/DDBJ whole genome shotgun (WGS) entry which is preliminary data.</text>
</comment>
<proteinExistence type="predicted"/>
<organism evidence="1 2">
    <name type="scientific">Labeo rohita</name>
    <name type="common">Indian major carp</name>
    <name type="synonym">Cyprinus rohita</name>
    <dbReference type="NCBI Taxonomy" id="84645"/>
    <lineage>
        <taxon>Eukaryota</taxon>
        <taxon>Metazoa</taxon>
        <taxon>Chordata</taxon>
        <taxon>Craniata</taxon>
        <taxon>Vertebrata</taxon>
        <taxon>Euteleostomi</taxon>
        <taxon>Actinopterygii</taxon>
        <taxon>Neopterygii</taxon>
        <taxon>Teleostei</taxon>
        <taxon>Ostariophysi</taxon>
        <taxon>Cypriniformes</taxon>
        <taxon>Cyprinidae</taxon>
        <taxon>Labeoninae</taxon>
        <taxon>Labeonini</taxon>
        <taxon>Labeo</taxon>
    </lineage>
</organism>
<reference evidence="1 2" key="1">
    <citation type="submission" date="2022-01" db="EMBL/GenBank/DDBJ databases">
        <title>A high-quality chromosome-level genome assembly of rohu carp, Labeo rohita.</title>
        <authorList>
            <person name="Arick M.A. II"/>
            <person name="Hsu C.-Y."/>
            <person name="Magbanua Z."/>
            <person name="Pechanova O."/>
            <person name="Grover C."/>
            <person name="Miller E."/>
            <person name="Thrash A."/>
            <person name="Ezzel L."/>
            <person name="Alam S."/>
            <person name="Benzie J."/>
            <person name="Hamilton M."/>
            <person name="Karsi A."/>
            <person name="Lawrence M.L."/>
            <person name="Peterson D.G."/>
        </authorList>
    </citation>
    <scope>NUCLEOTIDE SEQUENCE [LARGE SCALE GENOMIC DNA]</scope>
    <source>
        <strain evidence="2">BAU-BD-2019</strain>
        <tissue evidence="1">Blood</tissue>
    </source>
</reference>
<evidence type="ECO:0000313" key="1">
    <source>
        <dbReference type="EMBL" id="KAI2663536.1"/>
    </source>
</evidence>
<gene>
    <name evidence="1" type="ORF">H4Q32_012089</name>
</gene>
<dbReference type="EMBL" id="JACTAM010000006">
    <property type="protein sequence ID" value="KAI2663536.1"/>
    <property type="molecule type" value="Genomic_DNA"/>
</dbReference>
<evidence type="ECO:0000313" key="2">
    <source>
        <dbReference type="Proteomes" id="UP000830375"/>
    </source>
</evidence>
<dbReference type="Proteomes" id="UP000830375">
    <property type="component" value="Unassembled WGS sequence"/>
</dbReference>